<dbReference type="InterPro" id="IPR008271">
    <property type="entry name" value="Ser/Thr_kinase_AS"/>
</dbReference>
<evidence type="ECO:0000313" key="16">
    <source>
        <dbReference type="EnsemblMetazoa" id="AQUA007233-PA"/>
    </source>
</evidence>
<comment type="similarity">
    <text evidence="8">Belongs to the protein kinase superfamily. STE Ser/Thr protein kinase family. MAP kinase kinase subfamily.</text>
</comment>
<dbReference type="SMART" id="SM00220">
    <property type="entry name" value="S_TKc"/>
    <property type="match status" value="1"/>
</dbReference>
<dbReference type="InterPro" id="IPR052468">
    <property type="entry name" value="Dual_spec_MAPK_kinase"/>
</dbReference>
<keyword evidence="3" id="KW-0808">Transferase</keyword>
<dbReference type="GO" id="GO:0010508">
    <property type="term" value="P:positive regulation of autophagy"/>
    <property type="evidence" value="ECO:0007669"/>
    <property type="project" value="UniProtKB-ARBA"/>
</dbReference>
<evidence type="ECO:0000256" key="3">
    <source>
        <dbReference type="ARBA" id="ARBA00022679"/>
    </source>
</evidence>
<feature type="region of interest" description="Disordered" evidence="14">
    <location>
        <begin position="487"/>
        <end position="513"/>
    </location>
</feature>
<dbReference type="InterPro" id="IPR011009">
    <property type="entry name" value="Kinase-like_dom_sf"/>
</dbReference>
<accession>A0A182XBN7</accession>
<feature type="region of interest" description="Disordered" evidence="14">
    <location>
        <begin position="1056"/>
        <end position="1080"/>
    </location>
</feature>
<feature type="compositionally biased region" description="Low complexity" evidence="14">
    <location>
        <begin position="983"/>
        <end position="995"/>
    </location>
</feature>
<dbReference type="GO" id="GO:0005524">
    <property type="term" value="F:ATP binding"/>
    <property type="evidence" value="ECO:0007669"/>
    <property type="project" value="UniProtKB-UniRule"/>
</dbReference>
<dbReference type="VEuPathDB" id="VectorBase:AQUA007233"/>
<dbReference type="AlphaFoldDB" id="A0A182XBN7"/>
<feature type="region of interest" description="Disordered" evidence="14">
    <location>
        <begin position="660"/>
        <end position="710"/>
    </location>
</feature>
<keyword evidence="1" id="KW-0723">Serine/threonine-protein kinase</keyword>
<dbReference type="GO" id="GO:0030707">
    <property type="term" value="P:follicle cell of egg chamber development"/>
    <property type="evidence" value="ECO:0007669"/>
    <property type="project" value="UniProtKB-ARBA"/>
</dbReference>
<keyword evidence="2" id="KW-0597">Phosphoprotein</keyword>
<feature type="binding site" evidence="13">
    <location>
        <position position="230"/>
    </location>
    <ligand>
        <name>ATP</name>
        <dbReference type="ChEBI" id="CHEBI:30616"/>
    </ligand>
</feature>
<dbReference type="GO" id="GO:0004713">
    <property type="term" value="F:protein tyrosine kinase activity"/>
    <property type="evidence" value="ECO:0007669"/>
    <property type="project" value="UniProtKB-KW"/>
</dbReference>
<keyword evidence="4 13" id="KW-0547">Nucleotide-binding</keyword>
<keyword evidence="6 13" id="KW-0067">ATP-binding</keyword>
<dbReference type="Proteomes" id="UP000076407">
    <property type="component" value="Unassembled WGS sequence"/>
</dbReference>
<evidence type="ECO:0000256" key="10">
    <source>
        <dbReference type="ARBA" id="ARBA00049014"/>
    </source>
</evidence>
<keyword evidence="7" id="KW-0829">Tyrosine-protein kinase</keyword>
<dbReference type="InterPro" id="IPR017441">
    <property type="entry name" value="Protein_kinase_ATP_BS"/>
</dbReference>
<evidence type="ECO:0000313" key="17">
    <source>
        <dbReference type="Proteomes" id="UP000076407"/>
    </source>
</evidence>
<feature type="region of interest" description="Disordered" evidence="14">
    <location>
        <begin position="915"/>
        <end position="942"/>
    </location>
</feature>
<evidence type="ECO:0000256" key="8">
    <source>
        <dbReference type="ARBA" id="ARBA00038035"/>
    </source>
</evidence>
<dbReference type="PROSITE" id="PS00107">
    <property type="entry name" value="PROTEIN_KINASE_ATP"/>
    <property type="match status" value="1"/>
</dbReference>
<dbReference type="GO" id="GO:0016477">
    <property type="term" value="P:cell migration"/>
    <property type="evidence" value="ECO:0007669"/>
    <property type="project" value="UniProtKB-ARBA"/>
</dbReference>
<keyword evidence="17" id="KW-1185">Reference proteome</keyword>
<dbReference type="FunFam" id="3.30.200.20:FF:000040">
    <property type="entry name" value="Dual specificity mitogen-activated protein kinase kinase"/>
    <property type="match status" value="1"/>
</dbReference>
<feature type="compositionally biased region" description="Polar residues" evidence="14">
    <location>
        <begin position="918"/>
        <end position="933"/>
    </location>
</feature>
<evidence type="ECO:0000256" key="2">
    <source>
        <dbReference type="ARBA" id="ARBA00022553"/>
    </source>
</evidence>
<dbReference type="GO" id="GO:0051239">
    <property type="term" value="P:regulation of multicellular organismal process"/>
    <property type="evidence" value="ECO:0007669"/>
    <property type="project" value="UniProtKB-ARBA"/>
</dbReference>
<dbReference type="Pfam" id="PF00069">
    <property type="entry name" value="Pkinase"/>
    <property type="match status" value="1"/>
</dbReference>
<evidence type="ECO:0000256" key="5">
    <source>
        <dbReference type="ARBA" id="ARBA00022777"/>
    </source>
</evidence>
<feature type="region of interest" description="Disordered" evidence="14">
    <location>
        <begin position="1093"/>
        <end position="1149"/>
    </location>
</feature>
<dbReference type="SUPFAM" id="SSF56112">
    <property type="entry name" value="Protein kinase-like (PK-like)"/>
    <property type="match status" value="1"/>
</dbReference>
<dbReference type="GO" id="GO:0005829">
    <property type="term" value="C:cytosol"/>
    <property type="evidence" value="ECO:0007669"/>
    <property type="project" value="UniProtKB-ARBA"/>
</dbReference>
<organism evidence="16 17">
    <name type="scientific">Anopheles quadriannulatus</name>
    <name type="common">Mosquito</name>
    <dbReference type="NCBI Taxonomy" id="34691"/>
    <lineage>
        <taxon>Eukaryota</taxon>
        <taxon>Metazoa</taxon>
        <taxon>Ecdysozoa</taxon>
        <taxon>Arthropoda</taxon>
        <taxon>Hexapoda</taxon>
        <taxon>Insecta</taxon>
        <taxon>Pterygota</taxon>
        <taxon>Neoptera</taxon>
        <taxon>Endopterygota</taxon>
        <taxon>Diptera</taxon>
        <taxon>Nematocera</taxon>
        <taxon>Culicoidea</taxon>
        <taxon>Culicidae</taxon>
        <taxon>Anophelinae</taxon>
        <taxon>Anopheles</taxon>
    </lineage>
</organism>
<dbReference type="PANTHER" id="PTHR47238:SF2">
    <property type="entry name" value="DUAL SPECIFICITY MITOGEN-ACTIVATED PROTEIN KINASE KINASE HEMIPTEROUS"/>
    <property type="match status" value="1"/>
</dbReference>
<feature type="region of interest" description="Disordered" evidence="14">
    <location>
        <begin position="60"/>
        <end position="106"/>
    </location>
</feature>
<dbReference type="STRING" id="34691.A0A182XBN7"/>
<dbReference type="GO" id="GO:0004708">
    <property type="term" value="F:MAP kinase kinase activity"/>
    <property type="evidence" value="ECO:0007669"/>
    <property type="project" value="UniProtKB-EC"/>
</dbReference>
<dbReference type="CDD" id="cd06618">
    <property type="entry name" value="PKc_MKK7"/>
    <property type="match status" value="1"/>
</dbReference>
<dbReference type="GO" id="GO:0006950">
    <property type="term" value="P:response to stress"/>
    <property type="evidence" value="ECO:0007669"/>
    <property type="project" value="UniProtKB-ARBA"/>
</dbReference>
<reference evidence="16" key="1">
    <citation type="submission" date="2020-05" db="UniProtKB">
        <authorList>
            <consortium name="EnsemblMetazoa"/>
        </authorList>
    </citation>
    <scope>IDENTIFICATION</scope>
    <source>
        <strain evidence="16">SANGQUA</strain>
    </source>
</reference>
<feature type="compositionally biased region" description="Low complexity" evidence="14">
    <location>
        <begin position="612"/>
        <end position="630"/>
    </location>
</feature>
<evidence type="ECO:0000256" key="7">
    <source>
        <dbReference type="ARBA" id="ARBA00023137"/>
    </source>
</evidence>
<dbReference type="EC" id="2.7.12.2" evidence="9"/>
<dbReference type="PANTHER" id="PTHR47238">
    <property type="entry name" value="MITOGEN-ACTIVATED PROTEIN KINASE KINASE 5"/>
    <property type="match status" value="1"/>
</dbReference>
<sequence>VGIVLAKLRPVSLRCGVPWCSECSEERRWFRAFFLLQRERGGSLRVLCLPARVPTSSSTLAVGAAGTSNPDGKSMLPTGTHPATAPSDGRASEVGKNGSTTATMSGSSIDNRITMMEQMIQNPRSTPSLSLPISTQPPANRFNRTGSGGMGGPNRPSLGLNLPIVSGTRRSESELKFQKIVDKSGLLKINDKIYRTQLSDLEDLGELGNGTSGHVVKMRHNPSGAIIAVKQMRRTGNDEENKRIIMDLDVVLKSENCKYIVKCLGCFITDADVWICMELMTTCFDKLQKKSKKPVPEEILGKVTVATVRALAYLKDNHRVIHRDVKPSNILIDDRGNIKLCDFGISGRLVDSNARTRSAGCAAYMAPERIDPAKTVYDIRADVWSLGITLVELATGVFPYRGCVTDFEVLTQVLTSNPPRLPEDQNFSPEFRDFVQLCLQKDYQARPKYPDLLRHAFLQRAEHDTTINVGEWFRNVAVNCGIQLTSTPPPPTAGSSASVSSPPTWTASSEQTRIPTPLGSLTEVVQAQSNQQKQTIAIAASSIPIKSTATILSPHIANEAPSNLSDLQQRSQHELNQQQQLLQSKLSNISLASSSSSTSAAAAAAAAAAAGGSTPVPASSYTPTSSSSAAGAGAFDTRRSPSPQAYYLAKMQPKSAITSTSVPIASGGGPAFERNGSLEPARKYKHSPFLSRRTASEYGNGSPKKESTLSSLGQSIFKNLTTSPFAQRKSLPPGESKLAYPPPVSPAPMPVASATIYANGGGGGGAGAGGMGSSPSSPLLLLRKAHHDGSDTETQYKHLHGNTSPIVLQRFYHQQNQLKEQQREALQQHHHHHQQQQQQQQHQQQQQQVIYGYSSPSPIPSASEASPRPIRYSPLPSHRTVHHGVHPVLSNTGGTTTLHQSAIPLYKHHEPAAPLAPSQPSGIPVYQQQTTASPKHKSSSSSFFNTFSRGMKSGGRGDKVIDRGGTAAPPTMMSGAADRSPYAGTTTTNATHQTALYQHHHQGQPNTSSMLHRHGALGGISNGGGGAGLAMPEGSKEDAASIVQPPSAIPQLAHVLNSPATDRRHRSPDPPPRLNRGQSPLLLQRKLEQLGHTGSPLMNRRPFNSTSPSPPLPPRRASESAPGSPQHLRARINYTPEPHRRPYHTTIEQ</sequence>
<dbReference type="InterPro" id="IPR000719">
    <property type="entry name" value="Prot_kinase_dom"/>
</dbReference>
<feature type="region of interest" description="Disordered" evidence="14">
    <location>
        <begin position="612"/>
        <end position="637"/>
    </location>
</feature>
<comment type="catalytic activity">
    <reaction evidence="11">
        <text>L-threonyl-[protein] + ATP = O-phospho-L-threonyl-[protein] + ADP + H(+)</text>
        <dbReference type="Rhea" id="RHEA:46608"/>
        <dbReference type="Rhea" id="RHEA-COMP:11060"/>
        <dbReference type="Rhea" id="RHEA-COMP:11605"/>
        <dbReference type="ChEBI" id="CHEBI:15378"/>
        <dbReference type="ChEBI" id="CHEBI:30013"/>
        <dbReference type="ChEBI" id="CHEBI:30616"/>
        <dbReference type="ChEBI" id="CHEBI:61977"/>
        <dbReference type="ChEBI" id="CHEBI:456216"/>
        <dbReference type="EC" id="2.7.12.2"/>
    </reaction>
</comment>
<name>A0A182XBN7_ANOQN</name>
<evidence type="ECO:0000256" key="13">
    <source>
        <dbReference type="PROSITE-ProRule" id="PRU10141"/>
    </source>
</evidence>
<feature type="compositionally biased region" description="Polar residues" evidence="14">
    <location>
        <begin position="60"/>
        <end position="71"/>
    </location>
</feature>
<dbReference type="FunFam" id="1.10.510.10:FF:000623">
    <property type="entry name" value="Dual specificity mitogen-activated protein kinase kinase hemipterous"/>
    <property type="match status" value="1"/>
</dbReference>
<evidence type="ECO:0000256" key="4">
    <source>
        <dbReference type="ARBA" id="ARBA00022741"/>
    </source>
</evidence>
<evidence type="ECO:0000259" key="15">
    <source>
        <dbReference type="PROSITE" id="PS50011"/>
    </source>
</evidence>
<feature type="compositionally biased region" description="Polar residues" evidence="14">
    <location>
        <begin position="97"/>
        <end position="106"/>
    </location>
</feature>
<evidence type="ECO:0000256" key="6">
    <source>
        <dbReference type="ARBA" id="ARBA00022840"/>
    </source>
</evidence>
<feature type="compositionally biased region" description="Low complexity" evidence="14">
    <location>
        <begin position="493"/>
        <end position="509"/>
    </location>
</feature>
<feature type="domain" description="Protein kinase" evidence="15">
    <location>
        <begin position="201"/>
        <end position="458"/>
    </location>
</feature>
<comment type="catalytic activity">
    <reaction evidence="12">
        <text>L-tyrosyl-[protein] + ATP = O-phospho-L-tyrosyl-[protein] + ADP + H(+)</text>
        <dbReference type="Rhea" id="RHEA:10596"/>
        <dbReference type="Rhea" id="RHEA-COMP:10136"/>
        <dbReference type="Rhea" id="RHEA-COMP:20101"/>
        <dbReference type="ChEBI" id="CHEBI:15378"/>
        <dbReference type="ChEBI" id="CHEBI:30616"/>
        <dbReference type="ChEBI" id="CHEBI:46858"/>
        <dbReference type="ChEBI" id="CHEBI:61978"/>
        <dbReference type="ChEBI" id="CHEBI:456216"/>
        <dbReference type="EC" id="2.7.12.2"/>
    </reaction>
</comment>
<evidence type="ECO:0000256" key="11">
    <source>
        <dbReference type="ARBA" id="ARBA00049299"/>
    </source>
</evidence>
<evidence type="ECO:0000256" key="14">
    <source>
        <dbReference type="SAM" id="MobiDB-lite"/>
    </source>
</evidence>
<dbReference type="Gene3D" id="3.30.200.20">
    <property type="entry name" value="Phosphorylase Kinase, domain 1"/>
    <property type="match status" value="1"/>
</dbReference>
<feature type="compositionally biased region" description="Low complexity" evidence="14">
    <location>
        <begin position="835"/>
        <end position="871"/>
    </location>
</feature>
<dbReference type="GO" id="GO:0043068">
    <property type="term" value="P:positive regulation of programmed cell death"/>
    <property type="evidence" value="ECO:0007669"/>
    <property type="project" value="UniProtKB-ARBA"/>
</dbReference>
<dbReference type="PROSITE" id="PS50011">
    <property type="entry name" value="PROTEIN_KINASE_DOM"/>
    <property type="match status" value="1"/>
</dbReference>
<evidence type="ECO:0000256" key="9">
    <source>
        <dbReference type="ARBA" id="ARBA00038999"/>
    </source>
</evidence>
<dbReference type="EnsemblMetazoa" id="AQUA007233-RA">
    <property type="protein sequence ID" value="AQUA007233-PA"/>
    <property type="gene ID" value="AQUA007233"/>
</dbReference>
<dbReference type="GO" id="GO:0004674">
    <property type="term" value="F:protein serine/threonine kinase activity"/>
    <property type="evidence" value="ECO:0007669"/>
    <property type="project" value="UniProtKB-KW"/>
</dbReference>
<evidence type="ECO:0000256" key="1">
    <source>
        <dbReference type="ARBA" id="ARBA00022527"/>
    </source>
</evidence>
<evidence type="ECO:0000256" key="12">
    <source>
        <dbReference type="ARBA" id="ARBA00051693"/>
    </source>
</evidence>
<protein>
    <recommendedName>
        <fullName evidence="9">mitogen-activated protein kinase kinase</fullName>
        <ecNumber evidence="9">2.7.12.2</ecNumber>
    </recommendedName>
</protein>
<feature type="region of interest" description="Disordered" evidence="14">
    <location>
        <begin position="816"/>
        <end position="881"/>
    </location>
</feature>
<keyword evidence="5" id="KW-0418">Kinase</keyword>
<comment type="catalytic activity">
    <reaction evidence="10">
        <text>L-seryl-[protein] + ATP = O-phospho-L-seryl-[protein] + ADP + H(+)</text>
        <dbReference type="Rhea" id="RHEA:17989"/>
        <dbReference type="Rhea" id="RHEA-COMP:9863"/>
        <dbReference type="Rhea" id="RHEA-COMP:11604"/>
        <dbReference type="ChEBI" id="CHEBI:15378"/>
        <dbReference type="ChEBI" id="CHEBI:29999"/>
        <dbReference type="ChEBI" id="CHEBI:30616"/>
        <dbReference type="ChEBI" id="CHEBI:83421"/>
        <dbReference type="ChEBI" id="CHEBI:456216"/>
        <dbReference type="EC" id="2.7.12.2"/>
    </reaction>
</comment>
<dbReference type="PROSITE" id="PS00108">
    <property type="entry name" value="PROTEIN_KINASE_ST"/>
    <property type="match status" value="1"/>
</dbReference>
<dbReference type="Gene3D" id="1.10.510.10">
    <property type="entry name" value="Transferase(Phosphotransferase) domain 1"/>
    <property type="match status" value="1"/>
</dbReference>
<proteinExistence type="inferred from homology"/>
<feature type="region of interest" description="Disordered" evidence="14">
    <location>
        <begin position="967"/>
        <end position="1041"/>
    </location>
</feature>
<feature type="compositionally biased region" description="Gly residues" evidence="14">
    <location>
        <begin position="1016"/>
        <end position="1028"/>
    </location>
</feature>